<evidence type="ECO:0000256" key="7">
    <source>
        <dbReference type="SAM" id="MobiDB-lite"/>
    </source>
</evidence>
<protein>
    <submittedName>
        <fullName evidence="10">Uncharacterized protein</fullName>
    </submittedName>
</protein>
<reference evidence="10 11" key="1">
    <citation type="journal article" date="2023" name="Hortic Res">
        <title>Pangenome of water caltrop reveals structural variations and asymmetric subgenome divergence after allopolyploidization.</title>
        <authorList>
            <person name="Zhang X."/>
            <person name="Chen Y."/>
            <person name="Wang L."/>
            <person name="Yuan Y."/>
            <person name="Fang M."/>
            <person name="Shi L."/>
            <person name="Lu R."/>
            <person name="Comes H.P."/>
            <person name="Ma Y."/>
            <person name="Chen Y."/>
            <person name="Huang G."/>
            <person name="Zhou Y."/>
            <person name="Zheng Z."/>
            <person name="Qiu Y."/>
        </authorList>
    </citation>
    <scope>NUCLEOTIDE SEQUENCE [LARGE SCALE GENOMIC DNA]</scope>
    <source>
        <strain evidence="10">F231</strain>
    </source>
</reference>
<dbReference type="InterPro" id="IPR017970">
    <property type="entry name" value="Homeobox_CS"/>
</dbReference>
<dbReference type="PANTHER" id="PTHR11850">
    <property type="entry name" value="HOMEOBOX PROTEIN TRANSCRIPTION FACTORS"/>
    <property type="match status" value="1"/>
</dbReference>
<dbReference type="GO" id="GO:0005634">
    <property type="term" value="C:nucleus"/>
    <property type="evidence" value="ECO:0007669"/>
    <property type="project" value="UniProtKB-SubCell"/>
</dbReference>
<evidence type="ECO:0000259" key="9">
    <source>
        <dbReference type="PROSITE" id="PS51213"/>
    </source>
</evidence>
<proteinExistence type="inferred from homology"/>
<name>A0AAN7QXR7_TRANT</name>
<feature type="domain" description="ELK" evidence="9">
    <location>
        <begin position="224"/>
        <end position="244"/>
    </location>
</feature>
<evidence type="ECO:0000259" key="8">
    <source>
        <dbReference type="PROSITE" id="PS50071"/>
    </source>
</evidence>
<comment type="caution">
    <text evidence="10">The sequence shown here is derived from an EMBL/GenBank/DDBJ whole genome shotgun (WGS) entry which is preliminary data.</text>
</comment>
<evidence type="ECO:0000256" key="1">
    <source>
        <dbReference type="ARBA" id="ARBA00004123"/>
    </source>
</evidence>
<feature type="compositionally biased region" description="Polar residues" evidence="7">
    <location>
        <begin position="66"/>
        <end position="76"/>
    </location>
</feature>
<dbReference type="Pfam" id="PF03791">
    <property type="entry name" value="KNOX2"/>
    <property type="match status" value="1"/>
</dbReference>
<evidence type="ECO:0000313" key="10">
    <source>
        <dbReference type="EMBL" id="KAK4779043.1"/>
    </source>
</evidence>
<accession>A0AAN7QXR7</accession>
<feature type="region of interest" description="Disordered" evidence="7">
    <location>
        <begin position="42"/>
        <end position="76"/>
    </location>
</feature>
<dbReference type="Proteomes" id="UP001346149">
    <property type="component" value="Unassembled WGS sequence"/>
</dbReference>
<feature type="region of interest" description="Disordered" evidence="7">
    <location>
        <begin position="190"/>
        <end position="221"/>
    </location>
</feature>
<dbReference type="InterPro" id="IPR001356">
    <property type="entry name" value="HD"/>
</dbReference>
<sequence length="342" mass="38718">MNGGVGERGNFLCTSNQSTVSFHLQSSADHQQCLQSPTHVKMEDNTKSNSTNHHLSDHQKLPCSLQGMSNESSSSNDVEAIKAKIAAHPRYSDLLEAYMDCQKIGAPPDVAAKLTAERLEVEERQRPPPVASSDAAKDPELDLFMEAYCDMLVKYREELTRPLQEAMDFMRRIEAQLNILSNGPVRIFNSDDKGEVAGSSDDDQENSAGETELPGIDPRAEDRELKNHLLKKYSGYLGSLKQELSKKRKKGKLPKEARQKLLTWWELHYKWPYPSESEKVALAESTGLDQKQINNWFINQRKRHWKPSEDMQFMVMDGPHSQNAAALYLDGHYLNEGPYRLG</sequence>
<dbReference type="AlphaFoldDB" id="A0AAN7QXR7"/>
<dbReference type="InterPro" id="IPR005541">
    <property type="entry name" value="KNOX2"/>
</dbReference>
<dbReference type="FunFam" id="1.10.10.60:FF:000076">
    <property type="entry name" value="Homeobox protein knotted-1-like 2"/>
    <property type="match status" value="1"/>
</dbReference>
<dbReference type="CDD" id="cd00086">
    <property type="entry name" value="homeodomain"/>
    <property type="match status" value="1"/>
</dbReference>
<dbReference type="SMART" id="SM00389">
    <property type="entry name" value="HOX"/>
    <property type="match status" value="1"/>
</dbReference>
<gene>
    <name evidence="10" type="ORF">SAY86_006571</name>
</gene>
<dbReference type="GO" id="GO:0009888">
    <property type="term" value="P:tissue development"/>
    <property type="evidence" value="ECO:0007669"/>
    <property type="project" value="UniProtKB-ARBA"/>
</dbReference>
<dbReference type="Pfam" id="PF03790">
    <property type="entry name" value="KNOX1"/>
    <property type="match status" value="1"/>
</dbReference>
<dbReference type="SMART" id="SM01188">
    <property type="entry name" value="ELK"/>
    <property type="match status" value="1"/>
</dbReference>
<dbReference type="Pfam" id="PF05920">
    <property type="entry name" value="Homeobox_KN"/>
    <property type="match status" value="1"/>
</dbReference>
<dbReference type="InterPro" id="IPR008422">
    <property type="entry name" value="KN_HD"/>
</dbReference>
<dbReference type="PROSITE" id="PS50071">
    <property type="entry name" value="HOMEOBOX_2"/>
    <property type="match status" value="1"/>
</dbReference>
<dbReference type="InterPro" id="IPR005540">
    <property type="entry name" value="KNOX1"/>
</dbReference>
<dbReference type="SUPFAM" id="SSF46689">
    <property type="entry name" value="Homeodomain-like"/>
    <property type="match status" value="1"/>
</dbReference>
<organism evidence="10 11">
    <name type="scientific">Trapa natans</name>
    <name type="common">Water chestnut</name>
    <dbReference type="NCBI Taxonomy" id="22666"/>
    <lineage>
        <taxon>Eukaryota</taxon>
        <taxon>Viridiplantae</taxon>
        <taxon>Streptophyta</taxon>
        <taxon>Embryophyta</taxon>
        <taxon>Tracheophyta</taxon>
        <taxon>Spermatophyta</taxon>
        <taxon>Magnoliopsida</taxon>
        <taxon>eudicotyledons</taxon>
        <taxon>Gunneridae</taxon>
        <taxon>Pentapetalae</taxon>
        <taxon>rosids</taxon>
        <taxon>malvids</taxon>
        <taxon>Myrtales</taxon>
        <taxon>Lythraceae</taxon>
        <taxon>Trapa</taxon>
    </lineage>
</organism>
<comment type="similarity">
    <text evidence="6">Belongs to the TALE/KNOX homeobox family.</text>
</comment>
<keyword evidence="3 5" id="KW-0371">Homeobox</keyword>
<feature type="DNA-binding region" description="Homeobox; TALE-type" evidence="5">
    <location>
        <begin position="245"/>
        <end position="308"/>
    </location>
</feature>
<evidence type="ECO:0000256" key="3">
    <source>
        <dbReference type="ARBA" id="ARBA00023155"/>
    </source>
</evidence>
<dbReference type="PROSITE" id="PS51213">
    <property type="entry name" value="ELK"/>
    <property type="match status" value="1"/>
</dbReference>
<evidence type="ECO:0000256" key="5">
    <source>
        <dbReference type="PROSITE-ProRule" id="PRU00108"/>
    </source>
</evidence>
<evidence type="ECO:0000256" key="6">
    <source>
        <dbReference type="PROSITE-ProRule" id="PRU00559"/>
    </source>
</evidence>
<dbReference type="PROSITE" id="PS00027">
    <property type="entry name" value="HOMEOBOX_1"/>
    <property type="match status" value="1"/>
</dbReference>
<dbReference type="InterPro" id="IPR005539">
    <property type="entry name" value="ELK_dom"/>
</dbReference>
<comment type="subcellular location">
    <subcellularLocation>
        <location evidence="1 5">Nucleus</location>
    </subcellularLocation>
</comment>
<keyword evidence="4 5" id="KW-0539">Nucleus</keyword>
<evidence type="ECO:0000256" key="4">
    <source>
        <dbReference type="ARBA" id="ARBA00023242"/>
    </source>
</evidence>
<dbReference type="InterPro" id="IPR009057">
    <property type="entry name" value="Homeodomain-like_sf"/>
</dbReference>
<evidence type="ECO:0000313" key="11">
    <source>
        <dbReference type="Proteomes" id="UP001346149"/>
    </source>
</evidence>
<dbReference type="SMART" id="SM01255">
    <property type="entry name" value="KNOX1"/>
    <property type="match status" value="1"/>
</dbReference>
<dbReference type="GO" id="GO:0003677">
    <property type="term" value="F:DNA binding"/>
    <property type="evidence" value="ECO:0007669"/>
    <property type="project" value="UniProtKB-UniRule"/>
</dbReference>
<dbReference type="InterPro" id="IPR050224">
    <property type="entry name" value="TALE_homeobox"/>
</dbReference>
<dbReference type="SMART" id="SM01256">
    <property type="entry name" value="KNOX2"/>
    <property type="match status" value="1"/>
</dbReference>
<evidence type="ECO:0000256" key="2">
    <source>
        <dbReference type="ARBA" id="ARBA00023125"/>
    </source>
</evidence>
<dbReference type="Pfam" id="PF03789">
    <property type="entry name" value="ELK"/>
    <property type="match status" value="1"/>
</dbReference>
<keyword evidence="2 5" id="KW-0238">DNA-binding</keyword>
<dbReference type="EMBL" id="JAXQNO010000017">
    <property type="protein sequence ID" value="KAK4779043.1"/>
    <property type="molecule type" value="Genomic_DNA"/>
</dbReference>
<feature type="domain" description="Homeobox" evidence="8">
    <location>
        <begin position="244"/>
        <end position="307"/>
    </location>
</feature>
<dbReference type="Gene3D" id="1.10.10.60">
    <property type="entry name" value="Homeodomain-like"/>
    <property type="match status" value="1"/>
</dbReference>
<keyword evidence="11" id="KW-1185">Reference proteome</keyword>
<dbReference type="GO" id="GO:0000981">
    <property type="term" value="F:DNA-binding transcription factor activity, RNA polymerase II-specific"/>
    <property type="evidence" value="ECO:0007669"/>
    <property type="project" value="InterPro"/>
</dbReference>